<dbReference type="GO" id="GO:0003887">
    <property type="term" value="F:DNA-directed DNA polymerase activity"/>
    <property type="evidence" value="ECO:0007669"/>
    <property type="project" value="InterPro"/>
</dbReference>
<dbReference type="EMBL" id="AZGD01000030">
    <property type="protein sequence ID" value="KRM19840.1"/>
    <property type="molecule type" value="Genomic_DNA"/>
</dbReference>
<dbReference type="RefSeq" id="WP_025022976.1">
    <property type="nucleotide sequence ID" value="NZ_AZGD01000030.1"/>
</dbReference>
<dbReference type="Gene3D" id="1.10.10.10">
    <property type="entry name" value="Winged helix-like DNA-binding domain superfamily/Winged helix DNA-binding domain"/>
    <property type="match status" value="2"/>
</dbReference>
<dbReference type="PATRIC" id="fig|1423755.3.peg.1390"/>
<reference evidence="3 4" key="1">
    <citation type="journal article" date="2015" name="Genome Announc.">
        <title>Expanding the biotechnology potential of lactobacilli through comparative genomics of 213 strains and associated genera.</title>
        <authorList>
            <person name="Sun Z."/>
            <person name="Harris H.M."/>
            <person name="McCann A."/>
            <person name="Guo C."/>
            <person name="Argimon S."/>
            <person name="Zhang W."/>
            <person name="Yang X."/>
            <person name="Jeffery I.B."/>
            <person name="Cooney J.C."/>
            <person name="Kagawa T.F."/>
            <person name="Liu W."/>
            <person name="Song Y."/>
            <person name="Salvetti E."/>
            <person name="Wrobel A."/>
            <person name="Rasinkangas P."/>
            <person name="Parkhill J."/>
            <person name="Rea M.C."/>
            <person name="O'Sullivan O."/>
            <person name="Ritari J."/>
            <person name="Douillard F.P."/>
            <person name="Paul Ross R."/>
            <person name="Yang R."/>
            <person name="Briner A.E."/>
            <person name="Felis G.E."/>
            <person name="de Vos W.M."/>
            <person name="Barrangou R."/>
            <person name="Klaenhammer T.R."/>
            <person name="Caufield P.W."/>
            <person name="Cui Y."/>
            <person name="Zhang H."/>
            <person name="O'Toole P.W."/>
        </authorList>
    </citation>
    <scope>NUCLEOTIDE SEQUENCE [LARGE SCALE GENOMIC DNA]</scope>
    <source>
        <strain evidence="3 4">DSM 18933</strain>
    </source>
</reference>
<comment type="caution">
    <text evidence="3">The sequence shown here is derived from an EMBL/GenBank/DDBJ whole genome shotgun (WGS) entry which is preliminary data.</text>
</comment>
<dbReference type="OrthoDB" id="2084703at2"/>
<dbReference type="InterPro" id="IPR000525">
    <property type="entry name" value="Initiator_Rep_WH1"/>
</dbReference>
<gene>
    <name evidence="3" type="ORF">FC40_GL001311</name>
</gene>
<accession>A0A0R1WPN3</accession>
<evidence type="ECO:0000313" key="4">
    <source>
        <dbReference type="Proteomes" id="UP000051054"/>
    </source>
</evidence>
<dbReference type="GO" id="GO:0006270">
    <property type="term" value="P:DNA replication initiation"/>
    <property type="evidence" value="ECO:0007669"/>
    <property type="project" value="InterPro"/>
</dbReference>
<protein>
    <submittedName>
        <fullName evidence="3">Plasmid replication protein</fullName>
    </submittedName>
</protein>
<feature type="domain" description="Initiator Rep protein WH1" evidence="2">
    <location>
        <begin position="21"/>
        <end position="164"/>
    </location>
</feature>
<evidence type="ECO:0000256" key="1">
    <source>
        <dbReference type="ARBA" id="ARBA00038283"/>
    </source>
</evidence>
<dbReference type="Pfam" id="PF01051">
    <property type="entry name" value="Rep3_N"/>
    <property type="match status" value="1"/>
</dbReference>
<dbReference type="InterPro" id="IPR036388">
    <property type="entry name" value="WH-like_DNA-bd_sf"/>
</dbReference>
<dbReference type="SUPFAM" id="SSF46785">
    <property type="entry name" value="Winged helix' DNA-binding domain"/>
    <property type="match status" value="2"/>
</dbReference>
<dbReference type="Proteomes" id="UP000051054">
    <property type="component" value="Unassembled WGS sequence"/>
</dbReference>
<dbReference type="AlphaFoldDB" id="A0A0R1WPN3"/>
<evidence type="ECO:0000313" key="3">
    <source>
        <dbReference type="EMBL" id="KRM19840.1"/>
    </source>
</evidence>
<dbReference type="InterPro" id="IPR036390">
    <property type="entry name" value="WH_DNA-bd_sf"/>
</dbReference>
<dbReference type="STRING" id="1423755.FC40_GL001311"/>
<comment type="similarity">
    <text evidence="1">Belongs to the initiator RepB protein family.</text>
</comment>
<proteinExistence type="inferred from homology"/>
<dbReference type="Pfam" id="PF21205">
    <property type="entry name" value="Rep3_C"/>
    <property type="match status" value="1"/>
</dbReference>
<sequence length="255" mass="29762">MSENENVSQEITTSFPNTTEVRYDNDLNRIPVGFMNESEQNMFFAILSQVKDTDERKTKLSFNQIRELANFQKTSNKELVKSLDNMTSKLATLNVRVQNKSEIIKFTLFPTFKIDSAQQNLTVAVNEDFRYIVNDLAKGFVTNFDIEEFTSIKSKYAKTAFRLAREHENETFDMNIENFRELFAIPKSYRPTDINRTILTKVTEIMQNYFSPFEITAIQDSGKSHKIIGYRFKIGQRILRNLSEPRQISLLDEQN</sequence>
<evidence type="ECO:0000259" key="2">
    <source>
        <dbReference type="Pfam" id="PF01051"/>
    </source>
</evidence>
<name>A0A0R1WPN3_9LACO</name>
<dbReference type="eggNOG" id="COG5527">
    <property type="taxonomic scope" value="Bacteria"/>
</dbReference>
<keyword evidence="4" id="KW-1185">Reference proteome</keyword>
<organism evidence="3 4">
    <name type="scientific">Ligilactobacillus hayakitensis DSM 18933 = JCM 14209</name>
    <dbReference type="NCBI Taxonomy" id="1423755"/>
    <lineage>
        <taxon>Bacteria</taxon>
        <taxon>Bacillati</taxon>
        <taxon>Bacillota</taxon>
        <taxon>Bacilli</taxon>
        <taxon>Lactobacillales</taxon>
        <taxon>Lactobacillaceae</taxon>
        <taxon>Ligilactobacillus</taxon>
    </lineage>
</organism>